<dbReference type="AlphaFoldDB" id="A0A8H6ZQU1"/>
<feature type="region of interest" description="Disordered" evidence="1">
    <location>
        <begin position="82"/>
        <end position="101"/>
    </location>
</feature>
<evidence type="ECO:0000313" key="3">
    <source>
        <dbReference type="Proteomes" id="UP000623687"/>
    </source>
</evidence>
<comment type="caution">
    <text evidence="2">The sequence shown here is derived from an EMBL/GenBank/DDBJ whole genome shotgun (WGS) entry which is preliminary data.</text>
</comment>
<evidence type="ECO:0000313" key="2">
    <source>
        <dbReference type="EMBL" id="KAF7423023.1"/>
    </source>
</evidence>
<sequence length="101" mass="11322">MLIRPSKGKAKRQVSMLFLITRTNDSGLLKLASLQQTVWLELPKGMSMSVIEECARKDSPFGSTSNKDDYRRALEAELASNHADVCEDADADEKTKTKKFE</sequence>
<gene>
    <name evidence="2" type="ORF">PC9H_011187</name>
</gene>
<evidence type="ECO:0000256" key="1">
    <source>
        <dbReference type="SAM" id="MobiDB-lite"/>
    </source>
</evidence>
<feature type="compositionally biased region" description="Basic and acidic residues" evidence="1">
    <location>
        <begin position="92"/>
        <end position="101"/>
    </location>
</feature>
<dbReference type="GeneID" id="59381005"/>
<organism evidence="2 3">
    <name type="scientific">Pleurotus ostreatus</name>
    <name type="common">Oyster mushroom</name>
    <name type="synonym">White-rot fungus</name>
    <dbReference type="NCBI Taxonomy" id="5322"/>
    <lineage>
        <taxon>Eukaryota</taxon>
        <taxon>Fungi</taxon>
        <taxon>Dikarya</taxon>
        <taxon>Basidiomycota</taxon>
        <taxon>Agaricomycotina</taxon>
        <taxon>Agaricomycetes</taxon>
        <taxon>Agaricomycetidae</taxon>
        <taxon>Agaricales</taxon>
        <taxon>Pleurotineae</taxon>
        <taxon>Pleurotaceae</taxon>
        <taxon>Pleurotus</taxon>
    </lineage>
</organism>
<dbReference type="RefSeq" id="XP_036628055.1">
    <property type="nucleotide sequence ID" value="XM_036780672.1"/>
</dbReference>
<dbReference type="EMBL" id="JACETU010000008">
    <property type="protein sequence ID" value="KAF7423023.1"/>
    <property type="molecule type" value="Genomic_DNA"/>
</dbReference>
<name>A0A8H6ZQU1_PLEOS</name>
<proteinExistence type="predicted"/>
<dbReference type="VEuPathDB" id="FungiDB:PC9H_011187"/>
<keyword evidence="3" id="KW-1185">Reference proteome</keyword>
<reference evidence="2" key="1">
    <citation type="submission" date="2019-07" db="EMBL/GenBank/DDBJ databases">
        <authorList>
            <person name="Palmer J.M."/>
        </authorList>
    </citation>
    <scope>NUCLEOTIDE SEQUENCE</scope>
    <source>
        <strain evidence="2">PC9</strain>
    </source>
</reference>
<protein>
    <submittedName>
        <fullName evidence="2">Uncharacterized protein</fullName>
    </submittedName>
</protein>
<accession>A0A8H6ZQU1</accession>
<dbReference type="Proteomes" id="UP000623687">
    <property type="component" value="Unassembled WGS sequence"/>
</dbReference>